<evidence type="ECO:0000313" key="4">
    <source>
        <dbReference type="Proteomes" id="UP000448177"/>
    </source>
</evidence>
<dbReference type="Proteomes" id="UP000448177">
    <property type="component" value="Unassembled WGS sequence"/>
</dbReference>
<dbReference type="InterPro" id="IPR053150">
    <property type="entry name" value="Teicoplanin_resist-assoc"/>
</dbReference>
<dbReference type="AlphaFoldDB" id="A0A844KE10"/>
<sequence length="159" mass="18947">MTKKEAKRVRTLGKILFILYIIFLVYFLFLSDWYGREGVMDEYHYNLVLFKEIKRFIQYRHQLGTFAVFSNLFGNILIFMPVGYFSAMAGKRRSFFKTLFWSFCLTLCVELMQLITKVGCFDVDDILLNTIGGVLGYIVFVVCNLLRRRNDRKKRKEKR</sequence>
<feature type="transmembrane region" description="Helical" evidence="1">
    <location>
        <begin position="98"/>
        <end position="115"/>
    </location>
</feature>
<feature type="transmembrane region" description="Helical" evidence="1">
    <location>
        <begin position="127"/>
        <end position="146"/>
    </location>
</feature>
<keyword evidence="4" id="KW-1185">Reference proteome</keyword>
<accession>A0A844KE10</accession>
<reference evidence="3 4" key="1">
    <citation type="journal article" date="2019" name="Nat. Med.">
        <title>A library of human gut bacterial isolates paired with longitudinal multiomics data enables mechanistic microbiome research.</title>
        <authorList>
            <person name="Poyet M."/>
            <person name="Groussin M."/>
            <person name="Gibbons S.M."/>
            <person name="Avila-Pacheco J."/>
            <person name="Jiang X."/>
            <person name="Kearney S.M."/>
            <person name="Perrotta A.R."/>
            <person name="Berdy B."/>
            <person name="Zhao S."/>
            <person name="Lieberman T.D."/>
            <person name="Swanson P.K."/>
            <person name="Smith M."/>
            <person name="Roesemann S."/>
            <person name="Alexander J.E."/>
            <person name="Rich S.A."/>
            <person name="Livny J."/>
            <person name="Vlamakis H."/>
            <person name="Clish C."/>
            <person name="Bullock K."/>
            <person name="Deik A."/>
            <person name="Scott J."/>
            <person name="Pierce K.A."/>
            <person name="Xavier R.J."/>
            <person name="Alm E.J."/>
        </authorList>
    </citation>
    <scope>NUCLEOTIDE SEQUENCE [LARGE SCALE GENOMIC DNA]</scope>
    <source>
        <strain evidence="3 4">BIOML-A1</strain>
    </source>
</reference>
<keyword evidence="1" id="KW-1133">Transmembrane helix</keyword>
<keyword evidence="1" id="KW-0472">Membrane</keyword>
<evidence type="ECO:0000259" key="2">
    <source>
        <dbReference type="Pfam" id="PF04892"/>
    </source>
</evidence>
<name>A0A844KE10_9FIRM</name>
<feature type="transmembrane region" description="Helical" evidence="1">
    <location>
        <begin position="66"/>
        <end position="86"/>
    </location>
</feature>
<evidence type="ECO:0000256" key="1">
    <source>
        <dbReference type="SAM" id="Phobius"/>
    </source>
</evidence>
<dbReference type="EMBL" id="WNAF01000004">
    <property type="protein sequence ID" value="MTR76705.1"/>
    <property type="molecule type" value="Genomic_DNA"/>
</dbReference>
<organism evidence="3 4">
    <name type="scientific">Mediterraneibacter faecis</name>
    <dbReference type="NCBI Taxonomy" id="592978"/>
    <lineage>
        <taxon>Bacteria</taxon>
        <taxon>Bacillati</taxon>
        <taxon>Bacillota</taxon>
        <taxon>Clostridia</taxon>
        <taxon>Lachnospirales</taxon>
        <taxon>Lachnospiraceae</taxon>
        <taxon>Mediterraneibacter</taxon>
    </lineage>
</organism>
<comment type="caution">
    <text evidence="3">The sequence shown here is derived from an EMBL/GenBank/DDBJ whole genome shotgun (WGS) entry which is preliminary data.</text>
</comment>
<evidence type="ECO:0000313" key="3">
    <source>
        <dbReference type="EMBL" id="MTR76705.1"/>
    </source>
</evidence>
<dbReference type="PANTHER" id="PTHR36834">
    <property type="entry name" value="MEMBRANE PROTEIN-RELATED"/>
    <property type="match status" value="1"/>
</dbReference>
<keyword evidence="1" id="KW-0812">Transmembrane</keyword>
<gene>
    <name evidence="3" type="ORF">GMD21_08480</name>
</gene>
<protein>
    <submittedName>
        <fullName evidence="3">VanZ family protein</fullName>
    </submittedName>
</protein>
<dbReference type="PANTHER" id="PTHR36834:SF1">
    <property type="entry name" value="INTEGRAL MEMBRANE PROTEIN"/>
    <property type="match status" value="1"/>
</dbReference>
<feature type="domain" description="VanZ-like" evidence="2">
    <location>
        <begin position="17"/>
        <end position="143"/>
    </location>
</feature>
<dbReference type="GeneID" id="303258373"/>
<dbReference type="Pfam" id="PF04892">
    <property type="entry name" value="VanZ"/>
    <property type="match status" value="1"/>
</dbReference>
<proteinExistence type="predicted"/>
<dbReference type="RefSeq" id="WP_020435870.1">
    <property type="nucleotide sequence ID" value="NZ_JADPGZ010000006.1"/>
</dbReference>
<feature type="transmembrane region" description="Helical" evidence="1">
    <location>
        <begin position="12"/>
        <end position="30"/>
    </location>
</feature>
<dbReference type="InterPro" id="IPR006976">
    <property type="entry name" value="VanZ-like"/>
</dbReference>